<protein>
    <submittedName>
        <fullName evidence="1">Hep/Hag repeat protein</fullName>
    </submittedName>
</protein>
<reference evidence="1" key="1">
    <citation type="submission" date="2013-12" db="EMBL/GenBank/DDBJ databases">
        <title>A Varibaculum cambriense genome reconstructed from a premature infant gut community with otherwise low bacterial novelty that shifts toward anaerobic metabolism during the third week of life.</title>
        <authorList>
            <person name="Brown C.T."/>
            <person name="Sharon I."/>
            <person name="Thomas B.C."/>
            <person name="Castelle C.J."/>
            <person name="Morowitz M.J."/>
            <person name="Banfield J.F."/>
        </authorList>
    </citation>
    <scope>NUCLEOTIDE SEQUENCE</scope>
</reference>
<proteinExistence type="predicted"/>
<gene>
    <name evidence="1" type="ORF">Q604_UNBC14950G0001</name>
</gene>
<accession>W1XM32</accession>
<feature type="non-terminal residue" evidence="1">
    <location>
        <position position="52"/>
    </location>
</feature>
<dbReference type="EMBL" id="AZMM01014950">
    <property type="protein sequence ID" value="ETJ30530.1"/>
    <property type="molecule type" value="Genomic_DNA"/>
</dbReference>
<comment type="caution">
    <text evidence="1">The sequence shown here is derived from an EMBL/GenBank/DDBJ whole genome shotgun (WGS) entry which is preliminary data.</text>
</comment>
<sequence>MKIPTPTPNGDGIANLTGTNGLTANVTGFKNNFVTLVRLLSSLANLTFSVFI</sequence>
<dbReference type="AlphaFoldDB" id="W1XM32"/>
<organism evidence="1">
    <name type="scientific">human gut metagenome</name>
    <dbReference type="NCBI Taxonomy" id="408170"/>
    <lineage>
        <taxon>unclassified sequences</taxon>
        <taxon>metagenomes</taxon>
        <taxon>organismal metagenomes</taxon>
    </lineage>
</organism>
<evidence type="ECO:0000313" key="1">
    <source>
        <dbReference type="EMBL" id="ETJ30530.1"/>
    </source>
</evidence>
<name>W1XM32_9ZZZZ</name>